<evidence type="ECO:0000256" key="5">
    <source>
        <dbReference type="ARBA" id="ARBA00022989"/>
    </source>
</evidence>
<dbReference type="GO" id="GO:0009103">
    <property type="term" value="P:lipopolysaccharide biosynthetic process"/>
    <property type="evidence" value="ECO:0007669"/>
    <property type="project" value="TreeGrafter"/>
</dbReference>
<proteinExistence type="predicted"/>
<comment type="subcellular location">
    <subcellularLocation>
        <location evidence="1">Cell membrane</location>
        <topology evidence="1">Multi-pass membrane protein</topology>
    </subcellularLocation>
</comment>
<feature type="transmembrane region" description="Helical" evidence="8">
    <location>
        <begin position="200"/>
        <end position="219"/>
    </location>
</feature>
<dbReference type="AlphaFoldDB" id="K1XWG2"/>
<feature type="binding site" evidence="7">
    <location>
        <position position="229"/>
    </location>
    <ligand>
        <name>Mg(2+)</name>
        <dbReference type="ChEBI" id="CHEBI:18420"/>
    </ligand>
</feature>
<keyword evidence="7" id="KW-0479">Metal-binding</keyword>
<evidence type="ECO:0000256" key="4">
    <source>
        <dbReference type="ARBA" id="ARBA00022692"/>
    </source>
</evidence>
<evidence type="ECO:0000256" key="2">
    <source>
        <dbReference type="ARBA" id="ARBA00022475"/>
    </source>
</evidence>
<keyword evidence="4 8" id="KW-0812">Transmembrane</keyword>
<reference evidence="9" key="1">
    <citation type="journal article" date="2012" name="Science">
        <title>Fermentation, hydrogen, and sulfur metabolism in multiple uncultivated bacterial phyla.</title>
        <authorList>
            <person name="Wrighton K.C."/>
            <person name="Thomas B.C."/>
            <person name="Sharon I."/>
            <person name="Miller C.S."/>
            <person name="Castelle C.J."/>
            <person name="VerBerkmoes N.C."/>
            <person name="Wilkins M.J."/>
            <person name="Hettich R.L."/>
            <person name="Lipton M.S."/>
            <person name="Williams K.H."/>
            <person name="Long P.E."/>
            <person name="Banfield J.F."/>
        </authorList>
    </citation>
    <scope>NUCLEOTIDE SEQUENCE [LARGE SCALE GENOMIC DNA]</scope>
</reference>
<organism evidence="9">
    <name type="scientific">uncultured bacterium</name>
    <name type="common">gcode 4</name>
    <dbReference type="NCBI Taxonomy" id="1234023"/>
    <lineage>
        <taxon>Bacteria</taxon>
        <taxon>environmental samples</taxon>
    </lineage>
</organism>
<evidence type="ECO:0000256" key="3">
    <source>
        <dbReference type="ARBA" id="ARBA00022679"/>
    </source>
</evidence>
<evidence type="ECO:0000256" key="6">
    <source>
        <dbReference type="ARBA" id="ARBA00023136"/>
    </source>
</evidence>
<gene>
    <name evidence="9" type="ORF">ACD_80C00166G0009</name>
</gene>
<sequence length="358" mass="41560">MNYILVPIIALAVAFGGLKLFRWLKVLDKPGNDLKNTRKPVPTIQGIFVYIWFFIIIAFLFPQYLHNNLFWGLFMGSLPIVVFELFEELNYLGKISFKVPPSLRLVGHIAWALLAVWIGSFAPQEFILNGHIRILPQWLLAVGFAFWAIICINAVNRFDGIYGQASGVSSIGFLTIFLLIQFVVFRHYTNFTDINMQTLLFVKNISFVLFCISLISTIVEYKPMGLMRDVGIMFFWFSLAYLSVVWGAKIGTLIVALSLVIFDAIWVWLWRIFIMKKSPLKGDYTHLHHRLLGLWWTRKEVRGFVWIRSLIMMIFILIQWTDRTNKLVIFTVMALVFFGVNYYLFIVKKLPCGLAMKK</sequence>
<protein>
    <submittedName>
        <fullName evidence="9">Uncharacterized protein</fullName>
    </submittedName>
</protein>
<name>K1XWG2_9BACT</name>
<feature type="transmembrane region" description="Helical" evidence="8">
    <location>
        <begin position="167"/>
        <end position="188"/>
    </location>
</feature>
<dbReference type="GO" id="GO:0044038">
    <property type="term" value="P:cell wall macromolecule biosynthetic process"/>
    <property type="evidence" value="ECO:0007669"/>
    <property type="project" value="TreeGrafter"/>
</dbReference>
<keyword evidence="3" id="KW-0808">Transferase</keyword>
<feature type="transmembrane region" description="Helical" evidence="8">
    <location>
        <begin position="6"/>
        <end position="24"/>
    </location>
</feature>
<feature type="transmembrane region" description="Helical" evidence="8">
    <location>
        <begin position="44"/>
        <end position="64"/>
    </location>
</feature>
<comment type="caution">
    <text evidence="9">The sequence shown here is derived from an EMBL/GenBank/DDBJ whole genome shotgun (WGS) entry which is preliminary data.</text>
</comment>
<dbReference type="PANTHER" id="PTHR22926:SF3">
    <property type="entry name" value="UNDECAPRENYL-PHOSPHATE ALPHA-N-ACETYLGLUCOSAMINYL 1-PHOSPHATE TRANSFERASE"/>
    <property type="match status" value="1"/>
</dbReference>
<dbReference type="InterPro" id="IPR000715">
    <property type="entry name" value="Glycosyl_transferase_4"/>
</dbReference>
<feature type="transmembrane region" description="Helical" evidence="8">
    <location>
        <begin position="327"/>
        <end position="347"/>
    </location>
</feature>
<feature type="transmembrane region" description="Helical" evidence="8">
    <location>
        <begin position="303"/>
        <end position="321"/>
    </location>
</feature>
<feature type="transmembrane region" description="Helical" evidence="8">
    <location>
        <begin position="70"/>
        <end position="93"/>
    </location>
</feature>
<evidence type="ECO:0000256" key="7">
    <source>
        <dbReference type="PIRSR" id="PIRSR600715-1"/>
    </source>
</evidence>
<keyword evidence="5 8" id="KW-1133">Transmembrane helix</keyword>
<dbReference type="GO" id="GO:0005886">
    <property type="term" value="C:plasma membrane"/>
    <property type="evidence" value="ECO:0007669"/>
    <property type="project" value="UniProtKB-SubCell"/>
</dbReference>
<keyword evidence="2" id="KW-1003">Cell membrane</keyword>
<comment type="cofactor">
    <cofactor evidence="7">
        <name>Mg(2+)</name>
        <dbReference type="ChEBI" id="CHEBI:18420"/>
    </cofactor>
</comment>
<evidence type="ECO:0000256" key="1">
    <source>
        <dbReference type="ARBA" id="ARBA00004651"/>
    </source>
</evidence>
<dbReference type="GO" id="GO:0071555">
    <property type="term" value="P:cell wall organization"/>
    <property type="evidence" value="ECO:0007669"/>
    <property type="project" value="TreeGrafter"/>
</dbReference>
<evidence type="ECO:0000256" key="8">
    <source>
        <dbReference type="SAM" id="Phobius"/>
    </source>
</evidence>
<dbReference type="EMBL" id="AMFJ01036173">
    <property type="protein sequence ID" value="EKD24748.1"/>
    <property type="molecule type" value="Genomic_DNA"/>
</dbReference>
<dbReference type="PANTHER" id="PTHR22926">
    <property type="entry name" value="PHOSPHO-N-ACETYLMURAMOYL-PENTAPEPTIDE-TRANSFERASE"/>
    <property type="match status" value="1"/>
</dbReference>
<feature type="transmembrane region" description="Helical" evidence="8">
    <location>
        <begin position="231"/>
        <end position="248"/>
    </location>
</feature>
<feature type="transmembrane region" description="Helical" evidence="8">
    <location>
        <begin position="134"/>
        <end position="155"/>
    </location>
</feature>
<dbReference type="GO" id="GO:0016780">
    <property type="term" value="F:phosphotransferase activity, for other substituted phosphate groups"/>
    <property type="evidence" value="ECO:0007669"/>
    <property type="project" value="InterPro"/>
</dbReference>
<feature type="transmembrane region" description="Helical" evidence="8">
    <location>
        <begin position="254"/>
        <end position="274"/>
    </location>
</feature>
<dbReference type="GO" id="GO:0046872">
    <property type="term" value="F:metal ion binding"/>
    <property type="evidence" value="ECO:0007669"/>
    <property type="project" value="UniProtKB-KW"/>
</dbReference>
<keyword evidence="7" id="KW-0460">Magnesium</keyword>
<accession>K1XWG2</accession>
<feature type="binding site" evidence="7">
    <location>
        <position position="156"/>
    </location>
    <ligand>
        <name>Mg(2+)</name>
        <dbReference type="ChEBI" id="CHEBI:18420"/>
    </ligand>
</feature>
<evidence type="ECO:0000313" key="9">
    <source>
        <dbReference type="EMBL" id="EKD24748.1"/>
    </source>
</evidence>
<feature type="transmembrane region" description="Helical" evidence="8">
    <location>
        <begin position="105"/>
        <end position="122"/>
    </location>
</feature>
<keyword evidence="6 8" id="KW-0472">Membrane</keyword>